<dbReference type="PRINTS" id="PR00080">
    <property type="entry name" value="SDRFAMILY"/>
</dbReference>
<dbReference type="InterPro" id="IPR036291">
    <property type="entry name" value="NAD(P)-bd_dom_sf"/>
</dbReference>
<evidence type="ECO:0000313" key="2">
    <source>
        <dbReference type="EMBL" id="MBZ5738378.1"/>
    </source>
</evidence>
<accession>A0ABS7UBK5</accession>
<dbReference type="RefSeq" id="WP_224122750.1">
    <property type="nucleotide sequence ID" value="NZ_JAIQZJ010000004.1"/>
</dbReference>
<dbReference type="PANTHER" id="PTHR43975">
    <property type="entry name" value="ZGC:101858"/>
    <property type="match status" value="1"/>
</dbReference>
<organism evidence="2 3">
    <name type="scientific">Nocardioides mangrovi</name>
    <dbReference type="NCBI Taxonomy" id="2874580"/>
    <lineage>
        <taxon>Bacteria</taxon>
        <taxon>Bacillati</taxon>
        <taxon>Actinomycetota</taxon>
        <taxon>Actinomycetes</taxon>
        <taxon>Propionibacteriales</taxon>
        <taxon>Nocardioidaceae</taxon>
        <taxon>Nocardioides</taxon>
    </lineage>
</organism>
<dbReference type="PANTHER" id="PTHR43975:SF2">
    <property type="entry name" value="EG:BACR7A4.14 PROTEIN-RELATED"/>
    <property type="match status" value="1"/>
</dbReference>
<dbReference type="SMART" id="SM00822">
    <property type="entry name" value="PKS_KR"/>
    <property type="match status" value="1"/>
</dbReference>
<dbReference type="PRINTS" id="PR00081">
    <property type="entry name" value="GDHRDH"/>
</dbReference>
<dbReference type="Pfam" id="PF13561">
    <property type="entry name" value="adh_short_C2"/>
    <property type="match status" value="1"/>
</dbReference>
<dbReference type="Gene3D" id="3.40.50.720">
    <property type="entry name" value="NAD(P)-binding Rossmann-like Domain"/>
    <property type="match status" value="1"/>
</dbReference>
<evidence type="ECO:0000259" key="1">
    <source>
        <dbReference type="SMART" id="SM00822"/>
    </source>
</evidence>
<evidence type="ECO:0000313" key="3">
    <source>
        <dbReference type="Proteomes" id="UP000780875"/>
    </source>
</evidence>
<dbReference type="CDD" id="cd05233">
    <property type="entry name" value="SDR_c"/>
    <property type="match status" value="1"/>
</dbReference>
<reference evidence="2 3" key="1">
    <citation type="submission" date="2021-09" db="EMBL/GenBank/DDBJ databases">
        <title>Whole genome sequence of Nocardioides sp. GBK3QG-3.</title>
        <authorList>
            <person name="Tuo L."/>
        </authorList>
    </citation>
    <scope>NUCLEOTIDE SEQUENCE [LARGE SCALE GENOMIC DNA]</scope>
    <source>
        <strain evidence="2 3">GBK3QG-3</strain>
    </source>
</reference>
<dbReference type="SUPFAM" id="SSF51735">
    <property type="entry name" value="NAD(P)-binding Rossmann-fold domains"/>
    <property type="match status" value="1"/>
</dbReference>
<comment type="caution">
    <text evidence="2">The sequence shown here is derived from an EMBL/GenBank/DDBJ whole genome shotgun (WGS) entry which is preliminary data.</text>
</comment>
<protein>
    <submittedName>
        <fullName evidence="2">SDR family oxidoreductase</fullName>
    </submittedName>
</protein>
<name>A0ABS7UBK5_9ACTN</name>
<dbReference type="EMBL" id="JAIQZJ010000004">
    <property type="protein sequence ID" value="MBZ5738378.1"/>
    <property type="molecule type" value="Genomic_DNA"/>
</dbReference>
<proteinExistence type="predicted"/>
<feature type="domain" description="Ketoreductase" evidence="1">
    <location>
        <begin position="10"/>
        <end position="187"/>
    </location>
</feature>
<dbReference type="InterPro" id="IPR002347">
    <property type="entry name" value="SDR_fam"/>
</dbReference>
<sequence>MSETREMQDKVVVVTGATGGIGSATARRFADAGATTVLVDRDDPAELVAELGGTGHRVDLRDEDAIDALVERIVAEHGRLDSLVNIAGVFVGSEGPVAESDRKGWDLSLDVNLRATTHLTARALPHLVATNGTVVTTSSTQARAADAGWASYGIAKAGVEALTRYVATQYGPQGVRCNCVAPGVTATPNALARFPEDRATAVRANTPLRRFGRPEELAEAYLFLASERSSFITGQVLPVDGGMLVHLPV</sequence>
<dbReference type="Proteomes" id="UP000780875">
    <property type="component" value="Unassembled WGS sequence"/>
</dbReference>
<keyword evidence="3" id="KW-1185">Reference proteome</keyword>
<gene>
    <name evidence="2" type="ORF">K8U61_09410</name>
</gene>
<dbReference type="InterPro" id="IPR057326">
    <property type="entry name" value="KR_dom"/>
</dbReference>